<feature type="transmembrane region" description="Helical" evidence="6">
    <location>
        <begin position="87"/>
        <end position="107"/>
    </location>
</feature>
<evidence type="ECO:0000313" key="8">
    <source>
        <dbReference type="EMBL" id="MCS0609491.1"/>
    </source>
</evidence>
<protein>
    <submittedName>
        <fullName evidence="8">Type II secretion system F family protein</fullName>
    </submittedName>
</protein>
<keyword evidence="3 6" id="KW-0812">Transmembrane</keyword>
<comment type="subcellular location">
    <subcellularLocation>
        <location evidence="1">Cell membrane</location>
        <topology evidence="1">Multi-pass membrane protein</topology>
    </subcellularLocation>
</comment>
<sequence>MLIFAILIGASASCAVLGTWLLLRPSRIEQRMRSLQPQGEQSGWADTVAQLVGPFARLSLPDGDWNSSPLRQRLVNAGIRRADARPIYYGLKTVLPLAFGLPAWFVLRQTGTSNLNTLLFVLVAALVGCYAPNFVLGLKVRERRRDIFESFPDAADLMLVCVEAGQGLDSSMQRIADEMRHRSLAMAEELFLTNLELRAGVPRQQALRHLAERTGIEEVGVFAAMLTQADKFGSSIGDSLRVFSDDLRHKRLVRAEEKAATVSTRMLLPLVLLIFPSVIMVILGPAGISIIRSVPTLFGQP</sequence>
<dbReference type="PANTHER" id="PTHR35007">
    <property type="entry name" value="INTEGRAL MEMBRANE PROTEIN-RELATED"/>
    <property type="match status" value="1"/>
</dbReference>
<keyword evidence="4 6" id="KW-1133">Transmembrane helix</keyword>
<evidence type="ECO:0000259" key="7">
    <source>
        <dbReference type="Pfam" id="PF00482"/>
    </source>
</evidence>
<gene>
    <name evidence="8" type="ORF">NX773_15075</name>
</gene>
<feature type="domain" description="Type II secretion system protein GspF" evidence="7">
    <location>
        <begin position="155"/>
        <end position="283"/>
    </location>
</feature>
<evidence type="ECO:0000256" key="3">
    <source>
        <dbReference type="ARBA" id="ARBA00022692"/>
    </source>
</evidence>
<comment type="caution">
    <text evidence="8">The sequence shown here is derived from an EMBL/GenBank/DDBJ whole genome shotgun (WGS) entry which is preliminary data.</text>
</comment>
<keyword evidence="9" id="KW-1185">Reference proteome</keyword>
<evidence type="ECO:0000313" key="9">
    <source>
        <dbReference type="Proteomes" id="UP001205861"/>
    </source>
</evidence>
<evidence type="ECO:0000256" key="5">
    <source>
        <dbReference type="ARBA" id="ARBA00023136"/>
    </source>
</evidence>
<dbReference type="Pfam" id="PF00482">
    <property type="entry name" value="T2SSF"/>
    <property type="match status" value="1"/>
</dbReference>
<dbReference type="Proteomes" id="UP001205861">
    <property type="component" value="Unassembled WGS sequence"/>
</dbReference>
<name>A0ABT2BLV4_9BURK</name>
<reference evidence="8 9" key="1">
    <citation type="submission" date="2022-08" db="EMBL/GenBank/DDBJ databases">
        <title>Reclassification of Massilia species as members of the genera Telluria, Duganella, Pseudoduganella, Mokoshia gen. nov. and Zemynaea gen. nov. using orthogonal and non-orthogonal genome-based approaches.</title>
        <authorList>
            <person name="Bowman J.P."/>
        </authorList>
    </citation>
    <scope>NUCLEOTIDE SEQUENCE [LARGE SCALE GENOMIC DNA]</scope>
    <source>
        <strain evidence="8 9">JCM 31607</strain>
    </source>
</reference>
<dbReference type="RefSeq" id="WP_258857145.1">
    <property type="nucleotide sequence ID" value="NZ_JANUGV010000004.1"/>
</dbReference>
<evidence type="ECO:0000256" key="2">
    <source>
        <dbReference type="ARBA" id="ARBA00022475"/>
    </source>
</evidence>
<accession>A0ABT2BLV4</accession>
<evidence type="ECO:0000256" key="1">
    <source>
        <dbReference type="ARBA" id="ARBA00004651"/>
    </source>
</evidence>
<feature type="transmembrane region" description="Helical" evidence="6">
    <location>
        <begin position="119"/>
        <end position="138"/>
    </location>
</feature>
<evidence type="ECO:0000256" key="4">
    <source>
        <dbReference type="ARBA" id="ARBA00022989"/>
    </source>
</evidence>
<feature type="transmembrane region" description="Helical" evidence="6">
    <location>
        <begin position="267"/>
        <end position="291"/>
    </location>
</feature>
<keyword evidence="5 6" id="KW-0472">Membrane</keyword>
<evidence type="ECO:0000256" key="6">
    <source>
        <dbReference type="SAM" id="Phobius"/>
    </source>
</evidence>
<feature type="transmembrane region" description="Helical" evidence="6">
    <location>
        <begin position="6"/>
        <end position="23"/>
    </location>
</feature>
<organism evidence="8 9">
    <name type="scientific">Massilia solisilvae</name>
    <dbReference type="NCBI Taxonomy" id="1811225"/>
    <lineage>
        <taxon>Bacteria</taxon>
        <taxon>Pseudomonadati</taxon>
        <taxon>Pseudomonadota</taxon>
        <taxon>Betaproteobacteria</taxon>
        <taxon>Burkholderiales</taxon>
        <taxon>Oxalobacteraceae</taxon>
        <taxon>Telluria group</taxon>
        <taxon>Massilia</taxon>
    </lineage>
</organism>
<keyword evidence="2" id="KW-1003">Cell membrane</keyword>
<dbReference type="PANTHER" id="PTHR35007:SF2">
    <property type="entry name" value="PILUS ASSEMBLE PROTEIN"/>
    <property type="match status" value="1"/>
</dbReference>
<dbReference type="EMBL" id="JANUGV010000004">
    <property type="protein sequence ID" value="MCS0609491.1"/>
    <property type="molecule type" value="Genomic_DNA"/>
</dbReference>
<dbReference type="InterPro" id="IPR018076">
    <property type="entry name" value="T2SS_GspF_dom"/>
</dbReference>
<proteinExistence type="predicted"/>